<dbReference type="PANTHER" id="PTHR11276">
    <property type="entry name" value="DNA POLYMERASE TYPE-X FAMILY MEMBER"/>
    <property type="match status" value="1"/>
</dbReference>
<feature type="domain" description="Helix-hairpin-helix DNA-binding motif class 1" evidence="4">
    <location>
        <begin position="108"/>
        <end position="127"/>
    </location>
</feature>
<feature type="domain" description="Helix-hairpin-helix DNA-binding motif class 1" evidence="4">
    <location>
        <begin position="143"/>
        <end position="162"/>
    </location>
</feature>
<keyword evidence="1" id="KW-0237">DNA synthesis</keyword>
<dbReference type="GO" id="GO:0003677">
    <property type="term" value="F:DNA binding"/>
    <property type="evidence" value="ECO:0007669"/>
    <property type="project" value="InterPro"/>
</dbReference>
<reference evidence="5" key="1">
    <citation type="submission" date="2020-02" db="EMBL/GenBank/DDBJ databases">
        <authorList>
            <person name="Meier V. D."/>
        </authorList>
    </citation>
    <scope>NUCLEOTIDE SEQUENCE</scope>
    <source>
        <strain evidence="5">AVDCRST_MAG63</strain>
    </source>
</reference>
<feature type="region of interest" description="Disordered" evidence="3">
    <location>
        <begin position="153"/>
        <end position="173"/>
    </location>
</feature>
<keyword evidence="2" id="KW-0235">DNA replication</keyword>
<dbReference type="InterPro" id="IPR027421">
    <property type="entry name" value="DNA_pol_lamdba_lyase_dom_sf"/>
</dbReference>
<dbReference type="AlphaFoldDB" id="A0A6J4I518"/>
<evidence type="ECO:0000313" key="5">
    <source>
        <dbReference type="EMBL" id="CAA9242509.1"/>
    </source>
</evidence>
<dbReference type="Gene3D" id="1.10.150.20">
    <property type="entry name" value="5' to 3' exonuclease, C-terminal subdomain"/>
    <property type="match status" value="1"/>
</dbReference>
<dbReference type="EMBL" id="CADCTO010000197">
    <property type="protein sequence ID" value="CAA9242509.1"/>
    <property type="molecule type" value="Genomic_DNA"/>
</dbReference>
<dbReference type="SMART" id="SM00278">
    <property type="entry name" value="HhH1"/>
    <property type="match status" value="3"/>
</dbReference>
<evidence type="ECO:0000259" key="4">
    <source>
        <dbReference type="SMART" id="SM00278"/>
    </source>
</evidence>
<organism evidence="5">
    <name type="scientific">uncultured Armatimonadetes bacterium</name>
    <dbReference type="NCBI Taxonomy" id="157466"/>
    <lineage>
        <taxon>Bacteria</taxon>
        <taxon>Bacillati</taxon>
        <taxon>Armatimonadota</taxon>
        <taxon>environmental samples</taxon>
    </lineage>
</organism>
<evidence type="ECO:0000256" key="2">
    <source>
        <dbReference type="ARBA" id="ARBA00022705"/>
    </source>
</evidence>
<feature type="domain" description="Helix-hairpin-helix DNA-binding motif class 1" evidence="4">
    <location>
        <begin position="68"/>
        <end position="87"/>
    </location>
</feature>
<dbReference type="Pfam" id="PF14716">
    <property type="entry name" value="HHH_8"/>
    <property type="match status" value="1"/>
</dbReference>
<dbReference type="GO" id="GO:0003887">
    <property type="term" value="F:DNA-directed DNA polymerase activity"/>
    <property type="evidence" value="ECO:0007669"/>
    <property type="project" value="InterPro"/>
</dbReference>
<dbReference type="Gene3D" id="1.10.150.110">
    <property type="entry name" value="DNA polymerase beta, N-terminal domain-like"/>
    <property type="match status" value="1"/>
</dbReference>
<sequence length="173" mass="19141">MKDEDEAYADAKGRTRWPGNEDLADKLKALGDYLIIGGYDESHAARYNQLAYRISRHPEPVRELHRDKRLREIDGVGDTIADIIGELIESGTCAKWKNWAENTPETVLEMRTIPGLGVKTIRALYREHGIDCLAALREALADGRLDGVKGLGPKTREAIRAAPRSQGAPPPDA</sequence>
<evidence type="ECO:0000256" key="1">
    <source>
        <dbReference type="ARBA" id="ARBA00022634"/>
    </source>
</evidence>
<dbReference type="InterPro" id="IPR010996">
    <property type="entry name" value="HHH_MUS81"/>
</dbReference>
<dbReference type="Pfam" id="PF14520">
    <property type="entry name" value="HHH_5"/>
    <property type="match status" value="1"/>
</dbReference>
<protein>
    <recommendedName>
        <fullName evidence="4">Helix-hairpin-helix DNA-binding motif class 1 domain-containing protein</fullName>
    </recommendedName>
</protein>
<dbReference type="PANTHER" id="PTHR11276:SF28">
    <property type="entry name" value="DNA POLYMERASE LAMBDA"/>
    <property type="match status" value="1"/>
</dbReference>
<dbReference type="SUPFAM" id="SSF47802">
    <property type="entry name" value="DNA polymerase beta, N-terminal domain-like"/>
    <property type="match status" value="1"/>
</dbReference>
<dbReference type="GO" id="GO:0006281">
    <property type="term" value="P:DNA repair"/>
    <property type="evidence" value="ECO:0007669"/>
    <property type="project" value="InterPro"/>
</dbReference>
<dbReference type="InterPro" id="IPR022312">
    <property type="entry name" value="DNA_pol_X"/>
</dbReference>
<proteinExistence type="predicted"/>
<gene>
    <name evidence="5" type="ORF">AVDCRST_MAG63-2506</name>
</gene>
<dbReference type="InterPro" id="IPR003583">
    <property type="entry name" value="Hlx-hairpin-Hlx_DNA-bd_motif"/>
</dbReference>
<evidence type="ECO:0000256" key="3">
    <source>
        <dbReference type="SAM" id="MobiDB-lite"/>
    </source>
</evidence>
<name>A0A6J4I518_9BACT</name>
<accession>A0A6J4I518</accession>